<evidence type="ECO:0000313" key="1">
    <source>
        <dbReference type="EMBL" id="MFM9610791.1"/>
    </source>
</evidence>
<dbReference type="Proteomes" id="UP001631957">
    <property type="component" value="Unassembled WGS sequence"/>
</dbReference>
<dbReference type="InterPro" id="IPR036390">
    <property type="entry name" value="WH_DNA-bd_sf"/>
</dbReference>
<keyword evidence="2" id="KW-1185">Reference proteome</keyword>
<comment type="caution">
    <text evidence="1">The sequence shown here is derived from an EMBL/GenBank/DDBJ whole genome shotgun (WGS) entry which is preliminary data.</text>
</comment>
<evidence type="ECO:0000313" key="2">
    <source>
        <dbReference type="Proteomes" id="UP001631957"/>
    </source>
</evidence>
<proteinExistence type="predicted"/>
<sequence>MTTDRPVGYWLKHLDRLLERQFEEALADVSLTRRDWQVLDALAAGATTHAGLHEALAPFWTAGNGPGPDEVLAVLAARGLTGQGTDLGLTDEGRAIHTRALERVERTRRTVLTGLTPEEYAGTVRVLSVMAANVEADLAAR</sequence>
<dbReference type="RefSeq" id="WP_409121859.1">
    <property type="nucleotide sequence ID" value="NZ_JBJVNI010000009.1"/>
</dbReference>
<accession>A0ABW9HSW1</accession>
<gene>
    <name evidence="1" type="ORF">ACKI18_19010</name>
</gene>
<name>A0ABW9HSW1_9ACTN</name>
<dbReference type="SUPFAM" id="SSF46785">
    <property type="entry name" value="Winged helix' DNA-binding domain"/>
    <property type="match status" value="1"/>
</dbReference>
<organism evidence="1 2">
    <name type="scientific">Streptomyces niveiscabiei</name>
    <dbReference type="NCBI Taxonomy" id="164115"/>
    <lineage>
        <taxon>Bacteria</taxon>
        <taxon>Bacillati</taxon>
        <taxon>Actinomycetota</taxon>
        <taxon>Actinomycetes</taxon>
        <taxon>Kitasatosporales</taxon>
        <taxon>Streptomycetaceae</taxon>
        <taxon>Streptomyces</taxon>
    </lineage>
</organism>
<dbReference type="Gene3D" id="1.10.10.10">
    <property type="entry name" value="Winged helix-like DNA-binding domain superfamily/Winged helix DNA-binding domain"/>
    <property type="match status" value="1"/>
</dbReference>
<reference evidence="1 2" key="1">
    <citation type="submission" date="2024-12" db="EMBL/GenBank/DDBJ databases">
        <title>Forecasting of Potato common scab and diversities of Pathogenic streptomyces spp. in china.</title>
        <authorList>
            <person name="Handique U."/>
            <person name="Wu J."/>
        </authorList>
    </citation>
    <scope>NUCLEOTIDE SEQUENCE [LARGE SCALE GENOMIC DNA]</scope>
    <source>
        <strain evidence="1 2">ZRIMU1530</strain>
    </source>
</reference>
<protein>
    <submittedName>
        <fullName evidence="1">MarR family transcriptional regulator</fullName>
    </submittedName>
</protein>
<dbReference type="EMBL" id="JBJVNI010000009">
    <property type="protein sequence ID" value="MFM9610791.1"/>
    <property type="molecule type" value="Genomic_DNA"/>
</dbReference>
<dbReference type="InterPro" id="IPR036388">
    <property type="entry name" value="WH-like_DNA-bd_sf"/>
</dbReference>